<dbReference type="Proteomes" id="UP000008815">
    <property type="component" value="Chromosome 3"/>
</dbReference>
<evidence type="ECO:0000256" key="1">
    <source>
        <dbReference type="ARBA" id="ARBA00022448"/>
    </source>
</evidence>
<evidence type="ECO:0000259" key="6">
    <source>
        <dbReference type="PROSITE" id="PS50893"/>
    </source>
</evidence>
<accession>A0A0H3KPF1</accession>
<evidence type="ECO:0000256" key="5">
    <source>
        <dbReference type="ARBA" id="ARBA00022840"/>
    </source>
</evidence>
<dbReference type="eggNOG" id="COG3842">
    <property type="taxonomic scope" value="Bacteria"/>
</dbReference>
<reference evidence="7 8" key="1">
    <citation type="submission" date="2007-04" db="EMBL/GenBank/DDBJ databases">
        <title>Complete genome sequence of Burkholderia multivorans ATCC 17616.</title>
        <authorList>
            <person name="Ohtsubo Y."/>
            <person name="Yamashita A."/>
            <person name="Kurokawa K."/>
            <person name="Takami H."/>
            <person name="Yuhara S."/>
            <person name="Nishiyama E."/>
            <person name="Endo R."/>
            <person name="Miyazaki R."/>
            <person name="Ono A."/>
            <person name="Yano K."/>
            <person name="Ito M."/>
            <person name="Sota M."/>
            <person name="Yuji N."/>
            <person name="Hattori M."/>
            <person name="Tsuda M."/>
        </authorList>
    </citation>
    <scope>NUCLEOTIDE SEQUENCE [LARGE SCALE GENOMIC DNA]</scope>
    <source>
        <strain evidence="8">ATCC 17616 / 249</strain>
    </source>
</reference>
<organism evidence="7 8">
    <name type="scientific">Burkholderia multivorans (strain ATCC 17616 / 249)</name>
    <dbReference type="NCBI Taxonomy" id="395019"/>
    <lineage>
        <taxon>Bacteria</taxon>
        <taxon>Pseudomonadati</taxon>
        <taxon>Pseudomonadota</taxon>
        <taxon>Betaproteobacteria</taxon>
        <taxon>Burkholderiales</taxon>
        <taxon>Burkholderiaceae</taxon>
        <taxon>Burkholderia</taxon>
        <taxon>Burkholderia cepacia complex</taxon>
    </lineage>
</organism>
<dbReference type="PROSITE" id="PS00211">
    <property type="entry name" value="ABC_TRANSPORTER_1"/>
    <property type="match status" value="1"/>
</dbReference>
<dbReference type="Gene3D" id="3.40.50.300">
    <property type="entry name" value="P-loop containing nucleotide triphosphate hydrolases"/>
    <property type="match status" value="1"/>
</dbReference>
<dbReference type="InterPro" id="IPR003593">
    <property type="entry name" value="AAA+_ATPase"/>
</dbReference>
<dbReference type="PANTHER" id="PTHR42781">
    <property type="entry name" value="SPERMIDINE/PUTRESCINE IMPORT ATP-BINDING PROTEIN POTA"/>
    <property type="match status" value="1"/>
</dbReference>
<dbReference type="Pfam" id="PF08402">
    <property type="entry name" value="TOBE_2"/>
    <property type="match status" value="1"/>
</dbReference>
<keyword evidence="3" id="KW-0472">Membrane</keyword>
<keyword evidence="4" id="KW-0547">Nucleotide-binding</keyword>
<gene>
    <name evidence="7" type="primary">potA</name>
    <name evidence="7" type="ordered locus">BMULJ_05419</name>
</gene>
<sequence>MTAFLQIQRLRKTYDDVVAIDHVSLDVRKGEFMTFLGPSGSGKSTTLYIVAGFQEPTDGRVLLDGKSLLSVAPNQRNIGMVFQRYTLFPHLSVGENVAFPLRVRRRPDAEVRAKVEQMLKLVHLSECRDRMPAQLSGGQQQRVAIARALAYDPPVLLMDEPLSALDKKLREEIQLELRRIHQETGVTILYVTHDQEEALRLSDRIAVFNQGRIEQVGTGEELYANPASRFVASFIGNSNFLPVKVTKTRDGRMGGVFPNGVETASDAFHPSLAAGDDGTLMIRPEQMRIRPVQYAGTATASAVGAGLPVTVRDITYLGDAMHYAVATPWQQEISIRTPAAHRHGNGIVIGAQALVEWDARDARLFAQA</sequence>
<dbReference type="InterPro" id="IPR013611">
    <property type="entry name" value="Transp-assoc_OB_typ2"/>
</dbReference>
<dbReference type="GO" id="GO:0015847">
    <property type="term" value="P:putrescine transport"/>
    <property type="evidence" value="ECO:0007669"/>
    <property type="project" value="UniProtKB-ARBA"/>
</dbReference>
<evidence type="ECO:0000256" key="4">
    <source>
        <dbReference type="ARBA" id="ARBA00022741"/>
    </source>
</evidence>
<dbReference type="KEGG" id="bmj:BMULJ_05419"/>
<keyword evidence="8" id="KW-1185">Reference proteome</keyword>
<evidence type="ECO:0000313" key="8">
    <source>
        <dbReference type="Proteomes" id="UP000008815"/>
    </source>
</evidence>
<dbReference type="EMBL" id="AP009387">
    <property type="protein sequence ID" value="BAG47254.1"/>
    <property type="molecule type" value="Genomic_DNA"/>
</dbReference>
<dbReference type="GO" id="GO:0016887">
    <property type="term" value="F:ATP hydrolysis activity"/>
    <property type="evidence" value="ECO:0007669"/>
    <property type="project" value="InterPro"/>
</dbReference>
<feature type="domain" description="ABC transporter" evidence="6">
    <location>
        <begin position="5"/>
        <end position="235"/>
    </location>
</feature>
<dbReference type="FunFam" id="3.40.50.300:FF:000133">
    <property type="entry name" value="Spermidine/putrescine import ATP-binding protein PotA"/>
    <property type="match status" value="1"/>
</dbReference>
<dbReference type="KEGG" id="bmu:Bmul_6112"/>
<dbReference type="STRING" id="395019.BMULJ_05419"/>
<keyword evidence="2" id="KW-1003">Cell membrane</keyword>
<dbReference type="GO" id="GO:0043190">
    <property type="term" value="C:ATP-binding cassette (ABC) transporter complex"/>
    <property type="evidence" value="ECO:0007669"/>
    <property type="project" value="InterPro"/>
</dbReference>
<dbReference type="AlphaFoldDB" id="A0A0H3KPF1"/>
<dbReference type="GO" id="GO:0005524">
    <property type="term" value="F:ATP binding"/>
    <property type="evidence" value="ECO:0007669"/>
    <property type="project" value="UniProtKB-KW"/>
</dbReference>
<keyword evidence="5 7" id="KW-0067">ATP-binding</keyword>
<evidence type="ECO:0000256" key="2">
    <source>
        <dbReference type="ARBA" id="ARBA00022475"/>
    </source>
</evidence>
<dbReference type="Pfam" id="PF00005">
    <property type="entry name" value="ABC_tran"/>
    <property type="match status" value="1"/>
</dbReference>
<evidence type="ECO:0000313" key="7">
    <source>
        <dbReference type="EMBL" id="BAG47254.1"/>
    </source>
</evidence>
<dbReference type="InterPro" id="IPR003439">
    <property type="entry name" value="ABC_transporter-like_ATP-bd"/>
</dbReference>
<dbReference type="Gene3D" id="2.40.50.100">
    <property type="match status" value="1"/>
</dbReference>
<dbReference type="SUPFAM" id="SSF50331">
    <property type="entry name" value="MOP-like"/>
    <property type="match status" value="1"/>
</dbReference>
<protein>
    <submittedName>
        <fullName evidence="7">Spermidine/putrescine transport system ATP-binding protein</fullName>
    </submittedName>
</protein>
<dbReference type="InterPro" id="IPR017871">
    <property type="entry name" value="ABC_transporter-like_CS"/>
</dbReference>
<dbReference type="InterPro" id="IPR008995">
    <property type="entry name" value="Mo/tungstate-bd_C_term_dom"/>
</dbReference>
<keyword evidence="3" id="KW-0997">Cell inner membrane</keyword>
<name>A0A0H3KPF1_BURM1</name>
<keyword evidence="1" id="KW-0813">Transport</keyword>
<evidence type="ECO:0000256" key="3">
    <source>
        <dbReference type="ARBA" id="ARBA00022519"/>
    </source>
</evidence>
<proteinExistence type="predicted"/>
<dbReference type="GeneID" id="93168073"/>
<dbReference type="HOGENOM" id="CLU_000604_1_1_4"/>
<dbReference type="InterPro" id="IPR027417">
    <property type="entry name" value="P-loop_NTPase"/>
</dbReference>
<dbReference type="SMART" id="SM00382">
    <property type="entry name" value="AAA"/>
    <property type="match status" value="1"/>
</dbReference>
<dbReference type="PANTHER" id="PTHR42781:SF4">
    <property type="entry name" value="SPERMIDINE_PUTRESCINE IMPORT ATP-BINDING PROTEIN POTA"/>
    <property type="match status" value="1"/>
</dbReference>
<dbReference type="PROSITE" id="PS50893">
    <property type="entry name" value="ABC_TRANSPORTER_2"/>
    <property type="match status" value="1"/>
</dbReference>
<dbReference type="InterPro" id="IPR050093">
    <property type="entry name" value="ABC_SmlMolc_Importer"/>
</dbReference>
<dbReference type="RefSeq" id="WP_012218425.1">
    <property type="nucleotide sequence ID" value="NC_010087.1"/>
</dbReference>
<dbReference type="SUPFAM" id="SSF52540">
    <property type="entry name" value="P-loop containing nucleoside triphosphate hydrolases"/>
    <property type="match status" value="1"/>
</dbReference>
<dbReference type="GO" id="GO:0022857">
    <property type="term" value="F:transmembrane transporter activity"/>
    <property type="evidence" value="ECO:0007669"/>
    <property type="project" value="InterPro"/>
</dbReference>